<evidence type="ECO:0000313" key="1">
    <source>
        <dbReference type="EMBL" id="ADY61018.1"/>
    </source>
</evidence>
<dbReference type="HOGENOM" id="CLU_1081222_0_0_0"/>
<dbReference type="RefSeq" id="WP_013629737.1">
    <property type="nucleotide sequence ID" value="NC_015174.1"/>
</dbReference>
<proteinExistence type="predicted"/>
<evidence type="ECO:0008006" key="3">
    <source>
        <dbReference type="Google" id="ProtNLM"/>
    </source>
</evidence>
<dbReference type="AlphaFoldDB" id="F0SM63"/>
<evidence type="ECO:0000313" key="2">
    <source>
        <dbReference type="Proteomes" id="UP000006860"/>
    </source>
</evidence>
<reference evidence="2" key="1">
    <citation type="submission" date="2011-02" db="EMBL/GenBank/DDBJ databases">
        <title>The complete genome of Planctomyces brasiliensis DSM 5305.</title>
        <authorList>
            <person name="Lucas S."/>
            <person name="Copeland A."/>
            <person name="Lapidus A."/>
            <person name="Bruce D."/>
            <person name="Goodwin L."/>
            <person name="Pitluck S."/>
            <person name="Kyrpides N."/>
            <person name="Mavromatis K."/>
            <person name="Pagani I."/>
            <person name="Ivanova N."/>
            <person name="Ovchinnikova G."/>
            <person name="Lu M."/>
            <person name="Detter J.C."/>
            <person name="Han C."/>
            <person name="Land M."/>
            <person name="Hauser L."/>
            <person name="Markowitz V."/>
            <person name="Cheng J.-F."/>
            <person name="Hugenholtz P."/>
            <person name="Woyke T."/>
            <person name="Wu D."/>
            <person name="Tindall B."/>
            <person name="Pomrenke H.G."/>
            <person name="Brambilla E."/>
            <person name="Klenk H.-P."/>
            <person name="Eisen J.A."/>
        </authorList>
    </citation>
    <scope>NUCLEOTIDE SEQUENCE [LARGE SCALE GENOMIC DNA]</scope>
    <source>
        <strain evidence="2">ATCC 49424 / DSM 5305 / JCM 21570 / NBRC 103401 / IFAM 1448</strain>
    </source>
</reference>
<sequence>MSVSRLRFSFVASLLIHLLTGLNPGFSLAAEPVVKFGAWEYLYGGPVKSLAKSPLKTLDQFRITGAEAKHPFLLNEVVCDGRWQTSKGALQQADGRSAALLLGEARSFELEAGVNAEGEGGWFLLFGLTEGHGYGVYNVTLRESGSPWHLSEFRNYEGVEATDREIARYACRGNEALYVRVVDGKLSVKINRRVLIEDEPLPNYEGGEVILGTYDTNYGPKPLKIYGLRLRRPMAAE</sequence>
<name>F0SM63_RUBBR</name>
<dbReference type="EMBL" id="CP002546">
    <property type="protein sequence ID" value="ADY61018.1"/>
    <property type="molecule type" value="Genomic_DNA"/>
</dbReference>
<accession>F0SM63</accession>
<dbReference type="STRING" id="756272.Plabr_3421"/>
<organism evidence="1 2">
    <name type="scientific">Rubinisphaera brasiliensis (strain ATCC 49424 / DSM 5305 / JCM 21570 / IAM 15109 / NBRC 103401 / IFAM 1448)</name>
    <name type="common">Planctomyces brasiliensis</name>
    <dbReference type="NCBI Taxonomy" id="756272"/>
    <lineage>
        <taxon>Bacteria</taxon>
        <taxon>Pseudomonadati</taxon>
        <taxon>Planctomycetota</taxon>
        <taxon>Planctomycetia</taxon>
        <taxon>Planctomycetales</taxon>
        <taxon>Planctomycetaceae</taxon>
        <taxon>Rubinisphaera</taxon>
    </lineage>
</organism>
<gene>
    <name evidence="1" type="ordered locus">Plabr_3421</name>
</gene>
<keyword evidence="2" id="KW-1185">Reference proteome</keyword>
<protein>
    <recommendedName>
        <fullName evidence="3">3-keto-disaccharide hydrolase domain-containing protein</fullName>
    </recommendedName>
</protein>
<dbReference type="KEGG" id="pbs:Plabr_3421"/>
<dbReference type="OrthoDB" id="214343at2"/>
<dbReference type="Proteomes" id="UP000006860">
    <property type="component" value="Chromosome"/>
</dbReference>